<evidence type="ECO:0000313" key="2">
    <source>
        <dbReference type="Proteomes" id="UP000005510"/>
    </source>
</evidence>
<evidence type="ECO:0000313" key="1">
    <source>
        <dbReference type="EMBL" id="EEC97250.1"/>
    </source>
</evidence>
<sequence length="39" mass="4457">MRPTGEIFFAVKQSKVVSVYRNITLLSKLNRLPLVILPD</sequence>
<dbReference type="AlphaFoldDB" id="B7B8J8"/>
<protein>
    <submittedName>
        <fullName evidence="1">Uncharacterized protein</fullName>
    </submittedName>
</protein>
<reference evidence="1 2" key="1">
    <citation type="submission" date="2008-10" db="EMBL/GenBank/DDBJ databases">
        <title>Draft genome sequence of Parabacteroides johnsonii (DSM 18315).</title>
        <authorList>
            <person name="Sudarsanam P."/>
            <person name="Ley R."/>
            <person name="Guruge J."/>
            <person name="Turnbaugh P.J."/>
            <person name="Mahowald M."/>
            <person name="Liep D."/>
            <person name="Gordon J."/>
        </authorList>
    </citation>
    <scope>NUCLEOTIDE SEQUENCE [LARGE SCALE GENOMIC DNA]</scope>
    <source>
        <strain evidence="1 2">DSM 18315</strain>
    </source>
</reference>
<organism evidence="1 2">
    <name type="scientific">Parabacteroides johnsonii DSM 18315</name>
    <dbReference type="NCBI Taxonomy" id="537006"/>
    <lineage>
        <taxon>Bacteria</taxon>
        <taxon>Pseudomonadati</taxon>
        <taxon>Bacteroidota</taxon>
        <taxon>Bacteroidia</taxon>
        <taxon>Bacteroidales</taxon>
        <taxon>Tannerellaceae</taxon>
        <taxon>Parabacteroides</taxon>
    </lineage>
</organism>
<dbReference type="HOGENOM" id="CLU_3314052_0_0_10"/>
<reference evidence="1 2" key="2">
    <citation type="submission" date="2008-10" db="EMBL/GenBank/DDBJ databases">
        <authorList>
            <person name="Fulton L."/>
            <person name="Clifton S."/>
            <person name="Fulton B."/>
            <person name="Xu J."/>
            <person name="Minx P."/>
            <person name="Pepin K.H."/>
            <person name="Johnson M."/>
            <person name="Bhonagiri V."/>
            <person name="Nash W.E."/>
            <person name="Mardis E.R."/>
            <person name="Wilson R.K."/>
        </authorList>
    </citation>
    <scope>NUCLEOTIDE SEQUENCE [LARGE SCALE GENOMIC DNA]</scope>
    <source>
        <strain evidence="1 2">DSM 18315</strain>
    </source>
</reference>
<gene>
    <name evidence="1" type="ORF">PRABACTJOHN_01349</name>
</gene>
<proteinExistence type="predicted"/>
<dbReference type="EMBL" id="ABYH01000117">
    <property type="protein sequence ID" value="EEC97250.1"/>
    <property type="molecule type" value="Genomic_DNA"/>
</dbReference>
<accession>B7B8J8</accession>
<comment type="caution">
    <text evidence="1">The sequence shown here is derived from an EMBL/GenBank/DDBJ whole genome shotgun (WGS) entry which is preliminary data.</text>
</comment>
<dbReference type="Proteomes" id="UP000005510">
    <property type="component" value="Unassembled WGS sequence"/>
</dbReference>
<name>B7B8J8_9BACT</name>